<dbReference type="PANTHER" id="PTHR33480:SF5">
    <property type="entry name" value="SI:DKEY-51D8.9"/>
    <property type="match status" value="1"/>
</dbReference>
<evidence type="ECO:0000313" key="1">
    <source>
        <dbReference type="EMBL" id="KAF3837825.1"/>
    </source>
</evidence>
<keyword evidence="2" id="KW-1185">Reference proteome</keyword>
<dbReference type="EMBL" id="JAAKFY010000022">
    <property type="protein sequence ID" value="KAF3837825.1"/>
    <property type="molecule type" value="Genomic_DNA"/>
</dbReference>
<name>A0A7J5XL62_DISMA</name>
<dbReference type="Proteomes" id="UP000518266">
    <property type="component" value="Unassembled WGS sequence"/>
</dbReference>
<dbReference type="PANTHER" id="PTHR33480">
    <property type="entry name" value="SET DOMAIN-CONTAINING PROTEIN-RELATED"/>
    <property type="match status" value="1"/>
</dbReference>
<gene>
    <name evidence="1" type="ORF">F7725_009593</name>
</gene>
<reference evidence="1 2" key="1">
    <citation type="submission" date="2020-03" db="EMBL/GenBank/DDBJ databases">
        <title>Dissostichus mawsoni Genome sequencing and assembly.</title>
        <authorList>
            <person name="Park H."/>
        </authorList>
    </citation>
    <scope>NUCLEOTIDE SEQUENCE [LARGE SCALE GENOMIC DNA]</scope>
    <source>
        <strain evidence="1">DM0001</strain>
        <tissue evidence="1">Muscle</tissue>
    </source>
</reference>
<proteinExistence type="predicted"/>
<evidence type="ECO:0000313" key="2">
    <source>
        <dbReference type="Proteomes" id="UP000518266"/>
    </source>
</evidence>
<dbReference type="OrthoDB" id="5376140at2759"/>
<comment type="caution">
    <text evidence="1">The sequence shown here is derived from an EMBL/GenBank/DDBJ whole genome shotgun (WGS) entry which is preliminary data.</text>
</comment>
<accession>A0A7J5XL62</accession>
<dbReference type="AlphaFoldDB" id="A0A7J5XL62"/>
<protein>
    <submittedName>
        <fullName evidence="1">Uncharacterized protein</fullName>
    </submittedName>
</protein>
<organism evidence="1 2">
    <name type="scientific">Dissostichus mawsoni</name>
    <name type="common">Antarctic cod</name>
    <dbReference type="NCBI Taxonomy" id="36200"/>
    <lineage>
        <taxon>Eukaryota</taxon>
        <taxon>Metazoa</taxon>
        <taxon>Chordata</taxon>
        <taxon>Craniata</taxon>
        <taxon>Vertebrata</taxon>
        <taxon>Euteleostomi</taxon>
        <taxon>Actinopterygii</taxon>
        <taxon>Neopterygii</taxon>
        <taxon>Teleostei</taxon>
        <taxon>Neoteleostei</taxon>
        <taxon>Acanthomorphata</taxon>
        <taxon>Eupercaria</taxon>
        <taxon>Perciformes</taxon>
        <taxon>Notothenioidei</taxon>
        <taxon>Nototheniidae</taxon>
        <taxon>Dissostichus</taxon>
    </lineage>
</organism>
<sequence>MSFPIKSKERRLQLDFIRNKGNFAHNSQVFEDGEGKLIPYKQPRRNTDGKEFMHCIHCYGRFCGAIFNPVNSNPKVIDLKADQESKHYVLLLNQLEMDLVTHAGSS</sequence>